<reference evidence="1 2" key="1">
    <citation type="submission" date="2021-11" db="EMBL/GenBank/DDBJ databases">
        <title>Draft genome sequence of Paenibacillus profundus YoMME, a new Gram-positive bacteria with exoelectrogenic properties.</title>
        <authorList>
            <person name="Hubenova Y."/>
            <person name="Hubenova E."/>
            <person name="Manasiev Y."/>
            <person name="Peykov S."/>
            <person name="Mitov M."/>
        </authorList>
    </citation>
    <scope>NUCLEOTIDE SEQUENCE [LARGE SCALE GENOMIC DNA]</scope>
    <source>
        <strain evidence="1 2">YoMME</strain>
    </source>
</reference>
<dbReference type="Proteomes" id="UP001199916">
    <property type="component" value="Unassembled WGS sequence"/>
</dbReference>
<name>A0ABS8YQ30_9BACL</name>
<comment type="caution">
    <text evidence="1">The sequence shown here is derived from an EMBL/GenBank/DDBJ whole genome shotgun (WGS) entry which is preliminary data.</text>
</comment>
<keyword evidence="2" id="KW-1185">Reference proteome</keyword>
<dbReference type="Gene3D" id="3.40.630.30">
    <property type="match status" value="1"/>
</dbReference>
<sequence length="178" mass="20876">MELVGKRVKLRLMEETDAEGLFYLIEENRELWTYMVRKLADLEDMKKIVAEAIEDYKGGQSMPNLEDYQGQYVKVITADSDWFICELQSKDEHGYRIEIVITKRRQIYKWNNDNQNDLIDLIKCREEIEKQVQDGIRMTIQYVPDIVNAYLSADNLPSKVELGHQTAANKPKPMTPEE</sequence>
<evidence type="ECO:0000313" key="2">
    <source>
        <dbReference type="Proteomes" id="UP001199916"/>
    </source>
</evidence>
<organism evidence="1 2">
    <name type="scientific">Paenibacillus profundus</name>
    <dbReference type="NCBI Taxonomy" id="1173085"/>
    <lineage>
        <taxon>Bacteria</taxon>
        <taxon>Bacillati</taxon>
        <taxon>Bacillota</taxon>
        <taxon>Bacilli</taxon>
        <taxon>Bacillales</taxon>
        <taxon>Paenibacillaceae</taxon>
        <taxon>Paenibacillus</taxon>
    </lineage>
</organism>
<protein>
    <submittedName>
        <fullName evidence="1">Uncharacterized protein</fullName>
    </submittedName>
</protein>
<gene>
    <name evidence="1" type="ORF">LQV63_28985</name>
</gene>
<proteinExistence type="predicted"/>
<dbReference type="RefSeq" id="WP_233699266.1">
    <property type="nucleotide sequence ID" value="NZ_JAJNBZ010000046.1"/>
</dbReference>
<dbReference type="EMBL" id="JAJNBZ010000046">
    <property type="protein sequence ID" value="MCE5173294.1"/>
    <property type="molecule type" value="Genomic_DNA"/>
</dbReference>
<evidence type="ECO:0000313" key="1">
    <source>
        <dbReference type="EMBL" id="MCE5173294.1"/>
    </source>
</evidence>
<accession>A0ABS8YQ30</accession>